<dbReference type="Proteomes" id="UP001207742">
    <property type="component" value="Unassembled WGS sequence"/>
</dbReference>
<protein>
    <recommendedName>
        <fullName evidence="3">Lanthionine synthetase</fullName>
    </recommendedName>
</protein>
<dbReference type="InterPro" id="IPR007822">
    <property type="entry name" value="LANC-like"/>
</dbReference>
<name>A0ABT3IJG4_9BACT</name>
<dbReference type="RefSeq" id="WP_264729621.1">
    <property type="nucleotide sequence ID" value="NZ_JAPDNR010000001.1"/>
</dbReference>
<dbReference type="Pfam" id="PF05147">
    <property type="entry name" value="LANC_like"/>
    <property type="match status" value="1"/>
</dbReference>
<proteinExistence type="predicted"/>
<dbReference type="SMART" id="SM01260">
    <property type="entry name" value="LANC_like"/>
    <property type="match status" value="1"/>
</dbReference>
<organism evidence="1 2">
    <name type="scientific">Chitinophaga nivalis</name>
    <dbReference type="NCBI Taxonomy" id="2991709"/>
    <lineage>
        <taxon>Bacteria</taxon>
        <taxon>Pseudomonadati</taxon>
        <taxon>Bacteroidota</taxon>
        <taxon>Chitinophagia</taxon>
        <taxon>Chitinophagales</taxon>
        <taxon>Chitinophagaceae</taxon>
        <taxon>Chitinophaga</taxon>
    </lineage>
</organism>
<dbReference type="PRINTS" id="PR01950">
    <property type="entry name" value="LANCSUPER"/>
</dbReference>
<comment type="caution">
    <text evidence="1">The sequence shown here is derived from an EMBL/GenBank/DDBJ whole genome shotgun (WGS) entry which is preliminary data.</text>
</comment>
<dbReference type="SUPFAM" id="SSF158745">
    <property type="entry name" value="LanC-like"/>
    <property type="match status" value="1"/>
</dbReference>
<accession>A0ABT3IJG4</accession>
<dbReference type="Gene3D" id="1.50.10.20">
    <property type="match status" value="1"/>
</dbReference>
<reference evidence="1 2" key="1">
    <citation type="submission" date="2022-10" db="EMBL/GenBank/DDBJ databases">
        <title>Chitinophaga nivalis PC15 sp. nov., isolated from Pyeongchang county, South Korea.</title>
        <authorList>
            <person name="Trinh H.N."/>
        </authorList>
    </citation>
    <scope>NUCLEOTIDE SEQUENCE [LARGE SCALE GENOMIC DNA]</scope>
    <source>
        <strain evidence="1 2">PC14</strain>
    </source>
</reference>
<gene>
    <name evidence="1" type="ORF">OL497_09370</name>
</gene>
<dbReference type="PRINTS" id="PR01955">
    <property type="entry name" value="LANCFRANKIA"/>
</dbReference>
<keyword evidence="2" id="KW-1185">Reference proteome</keyword>
<evidence type="ECO:0000313" key="1">
    <source>
        <dbReference type="EMBL" id="MCW3484102.1"/>
    </source>
</evidence>
<evidence type="ECO:0008006" key="3">
    <source>
        <dbReference type="Google" id="ProtNLM"/>
    </source>
</evidence>
<evidence type="ECO:0000313" key="2">
    <source>
        <dbReference type="Proteomes" id="UP001207742"/>
    </source>
</evidence>
<dbReference type="EMBL" id="JAPDNS010000001">
    <property type="protein sequence ID" value="MCW3484102.1"/>
    <property type="molecule type" value="Genomic_DNA"/>
</dbReference>
<sequence length="402" mass="45412">MKAAIPQLQEIYNDMVQMFAQKEYDERHADSLFKGPWGALLFMFYYEKYIDDTVDHAADCLEAVYENFSPDKGIDYAFCNGYSGPFWLLHHLNHHDFVELDIDYLLADFIGNAIVQSEFFVEQEDFDFLHGSAGICNFLVSFAHLPEVRAHLSAFVAGLLQLSEMTPLGRSLPVFTLHDLSIEKGVDAFSLAHGNCSLHILLAKIYQAGIAQDTCRQLIYENIAFMLQHKNPDVAPDSQVALYPGILDGSGIHSRLSWCYGDLNVAHALWYCGKVFGEAAWKQEALDIMHHSARRDTEEAAGIVDNCLCHGSGGIAAFFRKFWHETGDRTFYESATLWHNKALEKVAFSPDKQVHGIRVWQGKDKQWDYAWDLLDGSTGVGLSLLSHTQDQALAWDEFLLLS</sequence>